<gene>
    <name evidence="11 12" type="primary">kdpC</name>
    <name evidence="12" type="ORF">ACELLULO517_15415</name>
</gene>
<keyword evidence="13" id="KW-1185">Reference proteome</keyword>
<dbReference type="GO" id="GO:0005886">
    <property type="term" value="C:plasma membrane"/>
    <property type="evidence" value="ECO:0007669"/>
    <property type="project" value="UniProtKB-SubCell"/>
</dbReference>
<keyword evidence="9 11" id="KW-0406">Ion transport</keyword>
<evidence type="ECO:0000256" key="5">
    <source>
        <dbReference type="ARBA" id="ARBA00022741"/>
    </source>
</evidence>
<dbReference type="NCBIfam" id="TIGR00681">
    <property type="entry name" value="kdpC"/>
    <property type="match status" value="1"/>
</dbReference>
<evidence type="ECO:0000256" key="7">
    <source>
        <dbReference type="ARBA" id="ARBA00022958"/>
    </source>
</evidence>
<dbReference type="PIRSF" id="PIRSF001296">
    <property type="entry name" value="K_ATPase_KdpC"/>
    <property type="match status" value="1"/>
</dbReference>
<dbReference type="Proteomes" id="UP000721844">
    <property type="component" value="Unassembled WGS sequence"/>
</dbReference>
<dbReference type="EMBL" id="JAESVA010000005">
    <property type="protein sequence ID" value="MCB8881637.1"/>
    <property type="molecule type" value="Genomic_DNA"/>
</dbReference>
<evidence type="ECO:0000256" key="2">
    <source>
        <dbReference type="ARBA" id="ARBA00022475"/>
    </source>
</evidence>
<proteinExistence type="inferred from homology"/>
<evidence type="ECO:0000256" key="4">
    <source>
        <dbReference type="ARBA" id="ARBA00022692"/>
    </source>
</evidence>
<keyword evidence="7 11" id="KW-0630">Potassium</keyword>
<evidence type="ECO:0000256" key="10">
    <source>
        <dbReference type="ARBA" id="ARBA00023136"/>
    </source>
</evidence>
<evidence type="ECO:0000313" key="12">
    <source>
        <dbReference type="EMBL" id="MCB8881637.1"/>
    </source>
</evidence>
<evidence type="ECO:0000256" key="1">
    <source>
        <dbReference type="ARBA" id="ARBA00022448"/>
    </source>
</evidence>
<keyword evidence="4 11" id="KW-0812">Transmembrane</keyword>
<comment type="similarity">
    <text evidence="11">Belongs to the KdpC family.</text>
</comment>
<evidence type="ECO:0000256" key="6">
    <source>
        <dbReference type="ARBA" id="ARBA00022840"/>
    </source>
</evidence>
<keyword evidence="5 11" id="KW-0547">Nucleotide-binding</keyword>
<keyword evidence="2 11" id="KW-1003">Cell membrane</keyword>
<dbReference type="InterPro" id="IPR003820">
    <property type="entry name" value="KdpC"/>
</dbReference>
<comment type="subunit">
    <text evidence="11">The system is composed of three essential subunits: KdpA, KdpB and KdpC.</text>
</comment>
<protein>
    <recommendedName>
        <fullName evidence="11">Potassium-transporting ATPase KdpC subunit</fullName>
    </recommendedName>
    <alternativeName>
        <fullName evidence="11">ATP phosphohydrolase [potassium-transporting] C chain</fullName>
    </alternativeName>
    <alternativeName>
        <fullName evidence="11">Potassium-binding and translocating subunit C</fullName>
    </alternativeName>
    <alternativeName>
        <fullName evidence="11">Potassium-translocating ATPase C chain</fullName>
    </alternativeName>
</protein>
<dbReference type="RefSeq" id="WP_227308305.1">
    <property type="nucleotide sequence ID" value="NZ_JAESVA010000005.1"/>
</dbReference>
<keyword evidence="3 11" id="KW-0633">Potassium transport</keyword>
<reference evidence="12 13" key="1">
    <citation type="journal article" date="2021" name="Microorganisms">
        <title>Acidisoma silvae sp. nov. and Acidisomacellulosilytica sp. nov., Two Acidophilic Bacteria Isolated from Decaying Wood, Hydrolyzing Cellulose and Producing Poly-3-hydroxybutyrate.</title>
        <authorList>
            <person name="Mieszkin S."/>
            <person name="Pouder E."/>
            <person name="Uroz S."/>
            <person name="Simon-Colin C."/>
            <person name="Alain K."/>
        </authorList>
    </citation>
    <scope>NUCLEOTIDE SEQUENCE [LARGE SCALE GENOMIC DNA]</scope>
    <source>
        <strain evidence="12 13">HW T5.17</strain>
    </source>
</reference>
<dbReference type="PANTHER" id="PTHR30042:SF2">
    <property type="entry name" value="POTASSIUM-TRANSPORTING ATPASE KDPC SUBUNIT"/>
    <property type="match status" value="1"/>
</dbReference>
<dbReference type="AlphaFoldDB" id="A0A963Z485"/>
<keyword evidence="1 11" id="KW-0813">Transport</keyword>
<dbReference type="HAMAP" id="MF_00276">
    <property type="entry name" value="KdpC"/>
    <property type="match status" value="1"/>
</dbReference>
<comment type="function">
    <text evidence="11">Part of the high-affinity ATP-driven potassium transport (or Kdp) system, which catalyzes the hydrolysis of ATP coupled with the electrogenic transport of potassium into the cytoplasm. This subunit acts as a catalytic chaperone that increases the ATP-binding affinity of the ATP-hydrolyzing subunit KdpB by the formation of a transient KdpB/KdpC/ATP ternary complex.</text>
</comment>
<comment type="caution">
    <text evidence="12">The sequence shown here is derived from an EMBL/GenBank/DDBJ whole genome shotgun (WGS) entry which is preliminary data.</text>
</comment>
<dbReference type="GO" id="GO:0008556">
    <property type="term" value="F:P-type potassium transmembrane transporter activity"/>
    <property type="evidence" value="ECO:0007669"/>
    <property type="project" value="InterPro"/>
</dbReference>
<evidence type="ECO:0000256" key="8">
    <source>
        <dbReference type="ARBA" id="ARBA00022989"/>
    </source>
</evidence>
<organism evidence="12 13">
    <name type="scientific">Acidisoma cellulosilyticum</name>
    <dbReference type="NCBI Taxonomy" id="2802395"/>
    <lineage>
        <taxon>Bacteria</taxon>
        <taxon>Pseudomonadati</taxon>
        <taxon>Pseudomonadota</taxon>
        <taxon>Alphaproteobacteria</taxon>
        <taxon>Acetobacterales</taxon>
        <taxon>Acidocellaceae</taxon>
        <taxon>Acidisoma</taxon>
    </lineage>
</organism>
<dbReference type="PANTHER" id="PTHR30042">
    <property type="entry name" value="POTASSIUM-TRANSPORTING ATPASE C CHAIN"/>
    <property type="match status" value="1"/>
</dbReference>
<dbReference type="NCBIfam" id="NF001454">
    <property type="entry name" value="PRK00315.1"/>
    <property type="match status" value="1"/>
</dbReference>
<accession>A0A963Z485</accession>
<sequence length="197" mass="20290">MIREIRPALSLVVLFTIALGFIIPGIFTQVAQTVFPFQAGGSLIMQKGRPVASGIIGQNFTGPAWFNPRPSALMGTDAKGNAVATPYDDSESGASNLAPTSATLLAAIKSRIASWHKTYGAGSVPADAVTSSGSGVDPDISLANALAQAPVVANARHLPVEDVVALVNRIATQPALGFIGTTNVNVVQLNLALAEMK</sequence>
<dbReference type="GO" id="GO:0005524">
    <property type="term" value="F:ATP binding"/>
    <property type="evidence" value="ECO:0007669"/>
    <property type="project" value="UniProtKB-UniRule"/>
</dbReference>
<evidence type="ECO:0000313" key="13">
    <source>
        <dbReference type="Proteomes" id="UP000721844"/>
    </source>
</evidence>
<comment type="subcellular location">
    <subcellularLocation>
        <location evidence="11">Cell membrane</location>
        <topology evidence="11">Single-pass membrane protein</topology>
    </subcellularLocation>
</comment>
<evidence type="ECO:0000256" key="9">
    <source>
        <dbReference type="ARBA" id="ARBA00023065"/>
    </source>
</evidence>
<evidence type="ECO:0000256" key="11">
    <source>
        <dbReference type="HAMAP-Rule" id="MF_00276"/>
    </source>
</evidence>
<keyword evidence="6 11" id="KW-0067">ATP-binding</keyword>
<evidence type="ECO:0000256" key="3">
    <source>
        <dbReference type="ARBA" id="ARBA00022538"/>
    </source>
</evidence>
<keyword evidence="10 11" id="KW-0472">Membrane</keyword>
<dbReference type="Pfam" id="PF02669">
    <property type="entry name" value="KdpC"/>
    <property type="match status" value="1"/>
</dbReference>
<name>A0A963Z485_9PROT</name>
<keyword evidence="8 11" id="KW-1133">Transmembrane helix</keyword>